<feature type="transmembrane region" description="Helical" evidence="7">
    <location>
        <begin position="249"/>
        <end position="273"/>
    </location>
</feature>
<keyword evidence="5 7" id="KW-1133">Transmembrane helix</keyword>
<dbReference type="Pfam" id="PF02687">
    <property type="entry name" value="FtsX"/>
    <property type="match status" value="1"/>
</dbReference>
<dbReference type="InterPro" id="IPR003838">
    <property type="entry name" value="ABC3_permease_C"/>
</dbReference>
<sequence>MLKEAFKFMWYDKAKMFGILFGIILSVFLIGQQLGICFALLGGTISLAENNKQYIWVVSDKSQQVSDLPLLDMRVSRELMSVAGVKRVNTMVVAAGSAKFKDGTKTPITLIGTQSPRHAGGPWNFVKGNLEDLQQEGALITDEYDPISSKKIKIGDHFEFNGSRVFLSGNTRSAKGLGVAYGFTTVERARKLCRISTNQASAFLVEAEAGFTHQQVVNNINKEILGVKARDGEAFTQESLKYFALNSGIVASFGLLVVFAIITGFAIVGLTMFSAVNDRLKDYGTLKAIGGTNGIIRQLILWQAVIYSTVGFVIAYVLLRGFVNVTKTSLNIKITPYLILFLIGVTLFIAVLGSLFAMRKITKMEPAQVFRT</sequence>
<proteinExistence type="predicted"/>
<evidence type="ECO:0000256" key="1">
    <source>
        <dbReference type="ARBA" id="ARBA00004651"/>
    </source>
</evidence>
<protein>
    <submittedName>
        <fullName evidence="9">Putative ABC transport system permease protein</fullName>
    </submittedName>
</protein>
<evidence type="ECO:0000313" key="10">
    <source>
        <dbReference type="Proteomes" id="UP000541352"/>
    </source>
</evidence>
<keyword evidence="6 7" id="KW-0472">Membrane</keyword>
<dbReference type="Proteomes" id="UP000541352">
    <property type="component" value="Unassembled WGS sequence"/>
</dbReference>
<evidence type="ECO:0000256" key="7">
    <source>
        <dbReference type="SAM" id="Phobius"/>
    </source>
</evidence>
<gene>
    <name evidence="9" type="ORF">FHS57_001692</name>
</gene>
<dbReference type="RefSeq" id="WP_183972442.1">
    <property type="nucleotide sequence ID" value="NZ_JACIBY010000003.1"/>
</dbReference>
<dbReference type="GO" id="GO:0005886">
    <property type="term" value="C:plasma membrane"/>
    <property type="evidence" value="ECO:0007669"/>
    <property type="project" value="UniProtKB-SubCell"/>
</dbReference>
<reference evidence="9 10" key="1">
    <citation type="submission" date="2020-08" db="EMBL/GenBank/DDBJ databases">
        <title>Genomic Encyclopedia of Type Strains, Phase IV (KMG-IV): sequencing the most valuable type-strain genomes for metagenomic binning, comparative biology and taxonomic classification.</title>
        <authorList>
            <person name="Goeker M."/>
        </authorList>
    </citation>
    <scope>NUCLEOTIDE SEQUENCE [LARGE SCALE GENOMIC DNA]</scope>
    <source>
        <strain evidence="9 10">DSM 17976</strain>
    </source>
</reference>
<organism evidence="9 10">
    <name type="scientific">Runella defluvii</name>
    <dbReference type="NCBI Taxonomy" id="370973"/>
    <lineage>
        <taxon>Bacteria</taxon>
        <taxon>Pseudomonadati</taxon>
        <taxon>Bacteroidota</taxon>
        <taxon>Cytophagia</taxon>
        <taxon>Cytophagales</taxon>
        <taxon>Spirosomataceae</taxon>
        <taxon>Runella</taxon>
    </lineage>
</organism>
<keyword evidence="10" id="KW-1185">Reference proteome</keyword>
<dbReference type="EMBL" id="JACIBY010000003">
    <property type="protein sequence ID" value="MBB3837695.1"/>
    <property type="molecule type" value="Genomic_DNA"/>
</dbReference>
<dbReference type="AlphaFoldDB" id="A0A7W5ZII2"/>
<dbReference type="PANTHER" id="PTHR43738">
    <property type="entry name" value="ABC TRANSPORTER, MEMBRANE PROTEIN"/>
    <property type="match status" value="1"/>
</dbReference>
<comment type="subcellular location">
    <subcellularLocation>
        <location evidence="1">Cell membrane</location>
        <topology evidence="1">Multi-pass membrane protein</topology>
    </subcellularLocation>
</comment>
<feature type="transmembrane region" description="Helical" evidence="7">
    <location>
        <begin position="337"/>
        <end position="358"/>
    </location>
</feature>
<evidence type="ECO:0000313" key="9">
    <source>
        <dbReference type="EMBL" id="MBB3837695.1"/>
    </source>
</evidence>
<evidence type="ECO:0000259" key="8">
    <source>
        <dbReference type="Pfam" id="PF02687"/>
    </source>
</evidence>
<feature type="domain" description="ABC3 transporter permease C-terminal" evidence="8">
    <location>
        <begin position="255"/>
        <end position="366"/>
    </location>
</feature>
<evidence type="ECO:0000256" key="2">
    <source>
        <dbReference type="ARBA" id="ARBA00022448"/>
    </source>
</evidence>
<dbReference type="PANTHER" id="PTHR43738:SF1">
    <property type="entry name" value="HEMIN TRANSPORT SYSTEM PERMEASE PROTEIN HRTB-RELATED"/>
    <property type="match status" value="1"/>
</dbReference>
<evidence type="ECO:0000256" key="6">
    <source>
        <dbReference type="ARBA" id="ARBA00023136"/>
    </source>
</evidence>
<accession>A0A7W5ZII2</accession>
<evidence type="ECO:0000256" key="5">
    <source>
        <dbReference type="ARBA" id="ARBA00022989"/>
    </source>
</evidence>
<dbReference type="InterPro" id="IPR051125">
    <property type="entry name" value="ABC-4/HrtB_transporter"/>
</dbReference>
<evidence type="ECO:0000256" key="3">
    <source>
        <dbReference type="ARBA" id="ARBA00022475"/>
    </source>
</evidence>
<comment type="caution">
    <text evidence="9">The sequence shown here is derived from an EMBL/GenBank/DDBJ whole genome shotgun (WGS) entry which is preliminary data.</text>
</comment>
<keyword evidence="2" id="KW-0813">Transport</keyword>
<keyword evidence="4 7" id="KW-0812">Transmembrane</keyword>
<feature type="transmembrane region" description="Helical" evidence="7">
    <location>
        <begin position="294"/>
        <end position="317"/>
    </location>
</feature>
<keyword evidence="3" id="KW-1003">Cell membrane</keyword>
<evidence type="ECO:0000256" key="4">
    <source>
        <dbReference type="ARBA" id="ARBA00022692"/>
    </source>
</evidence>
<name>A0A7W5ZII2_9BACT</name>